<name>A0ABQ3J6S5_9RHOB</name>
<evidence type="ECO:0000259" key="2">
    <source>
        <dbReference type="SMART" id="SM00899"/>
    </source>
</evidence>
<dbReference type="InterPro" id="IPR007167">
    <property type="entry name" value="Fe-transptr_FeoA-like"/>
</dbReference>
<proteinExistence type="predicted"/>
<accession>A0ABQ3J6S5</accession>
<comment type="caution">
    <text evidence="3">The sequence shown here is derived from an EMBL/GenBank/DDBJ whole genome shotgun (WGS) entry which is preliminary data.</text>
</comment>
<evidence type="ECO:0000313" key="3">
    <source>
        <dbReference type="EMBL" id="GHF06318.1"/>
    </source>
</evidence>
<keyword evidence="4" id="KW-1185">Reference proteome</keyword>
<keyword evidence="1" id="KW-0408">Iron</keyword>
<feature type="domain" description="Ferrous iron transporter FeoA-like" evidence="2">
    <location>
        <begin position="2"/>
        <end position="75"/>
    </location>
</feature>
<organism evidence="3 4">
    <name type="scientific">Aliiroseovarius zhejiangensis</name>
    <dbReference type="NCBI Taxonomy" id="1632025"/>
    <lineage>
        <taxon>Bacteria</taxon>
        <taxon>Pseudomonadati</taxon>
        <taxon>Pseudomonadota</taxon>
        <taxon>Alphaproteobacteria</taxon>
        <taxon>Rhodobacterales</taxon>
        <taxon>Paracoccaceae</taxon>
        <taxon>Aliiroseovarius</taxon>
    </lineage>
</organism>
<reference evidence="4" key="1">
    <citation type="journal article" date="2019" name="Int. J. Syst. Evol. Microbiol.">
        <title>The Global Catalogue of Microorganisms (GCM) 10K type strain sequencing project: providing services to taxonomists for standard genome sequencing and annotation.</title>
        <authorList>
            <consortium name="The Broad Institute Genomics Platform"/>
            <consortium name="The Broad Institute Genome Sequencing Center for Infectious Disease"/>
            <person name="Wu L."/>
            <person name="Ma J."/>
        </authorList>
    </citation>
    <scope>NUCLEOTIDE SEQUENCE [LARGE SCALE GENOMIC DNA]</scope>
    <source>
        <strain evidence="4">KCTC 42443</strain>
    </source>
</reference>
<dbReference type="Pfam" id="PF04023">
    <property type="entry name" value="FeoA"/>
    <property type="match status" value="1"/>
</dbReference>
<dbReference type="PANTHER" id="PTHR42954">
    <property type="entry name" value="FE(2+) TRANSPORT PROTEIN A"/>
    <property type="match status" value="1"/>
</dbReference>
<protein>
    <submittedName>
        <fullName evidence="3">Iron transporter FeoA</fullName>
    </submittedName>
</protein>
<dbReference type="SUPFAM" id="SSF50037">
    <property type="entry name" value="C-terminal domain of transcriptional repressors"/>
    <property type="match status" value="1"/>
</dbReference>
<evidence type="ECO:0000313" key="4">
    <source>
        <dbReference type="Proteomes" id="UP000609802"/>
    </source>
</evidence>
<dbReference type="Gene3D" id="2.30.30.90">
    <property type="match status" value="1"/>
</dbReference>
<sequence length="82" mass="8945">MLKLKDLKIGDRATVTGFFGGSPSYRRKLLSMGLTLGAEFSVSRLAPLGDPVEIRVRGYALSLRKHEAEAINVARITPPFVS</sequence>
<evidence type="ECO:0000256" key="1">
    <source>
        <dbReference type="ARBA" id="ARBA00023004"/>
    </source>
</evidence>
<dbReference type="PANTHER" id="PTHR42954:SF2">
    <property type="entry name" value="FE(2+) TRANSPORT PROTEIN A"/>
    <property type="match status" value="1"/>
</dbReference>
<dbReference type="RefSeq" id="WP_194611914.1">
    <property type="nucleotide sequence ID" value="NZ_BNCH01000008.1"/>
</dbReference>
<dbReference type="Proteomes" id="UP000609802">
    <property type="component" value="Unassembled WGS sequence"/>
</dbReference>
<dbReference type="InterPro" id="IPR052713">
    <property type="entry name" value="FeoA"/>
</dbReference>
<dbReference type="InterPro" id="IPR038157">
    <property type="entry name" value="FeoA_core_dom"/>
</dbReference>
<dbReference type="InterPro" id="IPR008988">
    <property type="entry name" value="Transcriptional_repressor_C"/>
</dbReference>
<gene>
    <name evidence="3" type="ORF">GCM10016455_29360</name>
</gene>
<dbReference type="EMBL" id="BNCH01000008">
    <property type="protein sequence ID" value="GHF06318.1"/>
    <property type="molecule type" value="Genomic_DNA"/>
</dbReference>
<dbReference type="SMART" id="SM00899">
    <property type="entry name" value="FeoA"/>
    <property type="match status" value="1"/>
</dbReference>